<gene>
    <name evidence="2" type="ORF">A1O5_08670</name>
</gene>
<evidence type="ECO:0000259" key="1">
    <source>
        <dbReference type="Pfam" id="PF06985"/>
    </source>
</evidence>
<keyword evidence="3" id="KW-1185">Reference proteome</keyword>
<dbReference type="EMBL" id="AMGX01000014">
    <property type="protein sequence ID" value="EXJ68055.1"/>
    <property type="molecule type" value="Genomic_DNA"/>
</dbReference>
<feature type="non-terminal residue" evidence="2">
    <location>
        <position position="108"/>
    </location>
</feature>
<feature type="non-terminal residue" evidence="2">
    <location>
        <position position="1"/>
    </location>
</feature>
<dbReference type="GeneID" id="19193368"/>
<feature type="domain" description="Heterokaryon incompatibility" evidence="1">
    <location>
        <begin position="46"/>
        <end position="108"/>
    </location>
</feature>
<dbReference type="Proteomes" id="UP000019471">
    <property type="component" value="Unassembled WGS sequence"/>
</dbReference>
<sequence length="108" mass="12312">WLRDCSQKHALCRPPQINMVRPILLVDVIARSLIKYSPAQNGRCNYVALSYIWGNVHQEPAKLGQLPQNLPQTIEDSIEVVKSLGQRYLWVDSLCIDQADEEGKARQI</sequence>
<proteinExistence type="predicted"/>
<dbReference type="PANTHER" id="PTHR33112">
    <property type="entry name" value="DOMAIN PROTEIN, PUTATIVE-RELATED"/>
    <property type="match status" value="1"/>
</dbReference>
<reference evidence="2 3" key="1">
    <citation type="submission" date="2013-03" db="EMBL/GenBank/DDBJ databases">
        <title>The Genome Sequence of Cladophialophora psammophila CBS 110553.</title>
        <authorList>
            <consortium name="The Broad Institute Genomics Platform"/>
            <person name="Cuomo C."/>
            <person name="de Hoog S."/>
            <person name="Gorbushina A."/>
            <person name="Walker B."/>
            <person name="Young S.K."/>
            <person name="Zeng Q."/>
            <person name="Gargeya S."/>
            <person name="Fitzgerald M."/>
            <person name="Haas B."/>
            <person name="Abouelleil A."/>
            <person name="Allen A.W."/>
            <person name="Alvarado L."/>
            <person name="Arachchi H.M."/>
            <person name="Berlin A.M."/>
            <person name="Chapman S.B."/>
            <person name="Gainer-Dewar J."/>
            <person name="Goldberg J."/>
            <person name="Griggs A."/>
            <person name="Gujja S."/>
            <person name="Hansen M."/>
            <person name="Howarth C."/>
            <person name="Imamovic A."/>
            <person name="Ireland A."/>
            <person name="Larimer J."/>
            <person name="McCowan C."/>
            <person name="Murphy C."/>
            <person name="Pearson M."/>
            <person name="Poon T.W."/>
            <person name="Priest M."/>
            <person name="Roberts A."/>
            <person name="Saif S."/>
            <person name="Shea T."/>
            <person name="Sisk P."/>
            <person name="Sykes S."/>
            <person name="Wortman J."/>
            <person name="Nusbaum C."/>
            <person name="Birren B."/>
        </authorList>
    </citation>
    <scope>NUCLEOTIDE SEQUENCE [LARGE SCALE GENOMIC DNA]</scope>
    <source>
        <strain evidence="2 3">CBS 110553</strain>
    </source>
</reference>
<name>W9WSQ8_9EURO</name>
<accession>W9WSQ8</accession>
<dbReference type="OrthoDB" id="4159223at2759"/>
<organism evidence="2 3">
    <name type="scientific">Cladophialophora psammophila CBS 110553</name>
    <dbReference type="NCBI Taxonomy" id="1182543"/>
    <lineage>
        <taxon>Eukaryota</taxon>
        <taxon>Fungi</taxon>
        <taxon>Dikarya</taxon>
        <taxon>Ascomycota</taxon>
        <taxon>Pezizomycotina</taxon>
        <taxon>Eurotiomycetes</taxon>
        <taxon>Chaetothyriomycetidae</taxon>
        <taxon>Chaetothyriales</taxon>
        <taxon>Herpotrichiellaceae</taxon>
        <taxon>Cladophialophora</taxon>
    </lineage>
</organism>
<dbReference type="InterPro" id="IPR010730">
    <property type="entry name" value="HET"/>
</dbReference>
<dbReference type="AlphaFoldDB" id="W9WSQ8"/>
<dbReference type="RefSeq" id="XP_007747441.1">
    <property type="nucleotide sequence ID" value="XM_007749251.1"/>
</dbReference>
<dbReference type="STRING" id="1182543.W9WSQ8"/>
<evidence type="ECO:0000313" key="2">
    <source>
        <dbReference type="EMBL" id="EXJ68055.1"/>
    </source>
</evidence>
<comment type="caution">
    <text evidence="2">The sequence shown here is derived from an EMBL/GenBank/DDBJ whole genome shotgun (WGS) entry which is preliminary data.</text>
</comment>
<dbReference type="HOGENOM" id="CLU_102622_1_2_1"/>
<dbReference type="PANTHER" id="PTHR33112:SF12">
    <property type="entry name" value="HETEROKARYON INCOMPATIBILITY DOMAIN-CONTAINING PROTEIN"/>
    <property type="match status" value="1"/>
</dbReference>
<evidence type="ECO:0000313" key="3">
    <source>
        <dbReference type="Proteomes" id="UP000019471"/>
    </source>
</evidence>
<protein>
    <recommendedName>
        <fullName evidence="1">Heterokaryon incompatibility domain-containing protein</fullName>
    </recommendedName>
</protein>
<dbReference type="Pfam" id="PF06985">
    <property type="entry name" value="HET"/>
    <property type="match status" value="1"/>
</dbReference>